<evidence type="ECO:0000256" key="1">
    <source>
        <dbReference type="ARBA" id="ARBA00022679"/>
    </source>
</evidence>
<evidence type="ECO:0000259" key="4">
    <source>
        <dbReference type="PROSITE" id="PS51186"/>
    </source>
</evidence>
<dbReference type="PANTHER" id="PTHR43792:SF8">
    <property type="entry name" value="[RIBOSOMAL PROTEIN US5]-ALANINE N-ACETYLTRANSFERASE"/>
    <property type="match status" value="1"/>
</dbReference>
<gene>
    <name evidence="5" type="ORF">H9811_05800</name>
</gene>
<proteinExistence type="inferred from homology"/>
<evidence type="ECO:0000256" key="3">
    <source>
        <dbReference type="ARBA" id="ARBA00038502"/>
    </source>
</evidence>
<dbReference type="InterPro" id="IPR016181">
    <property type="entry name" value="Acyl_CoA_acyltransferase"/>
</dbReference>
<reference evidence="5" key="1">
    <citation type="journal article" date="2021" name="PeerJ">
        <title>Extensive microbial diversity within the chicken gut microbiome revealed by metagenomics and culture.</title>
        <authorList>
            <person name="Gilroy R."/>
            <person name="Ravi A."/>
            <person name="Getino M."/>
            <person name="Pursley I."/>
            <person name="Horton D.L."/>
            <person name="Alikhan N.F."/>
            <person name="Baker D."/>
            <person name="Gharbi K."/>
            <person name="Hall N."/>
            <person name="Watson M."/>
            <person name="Adriaenssens E.M."/>
            <person name="Foster-Nyarko E."/>
            <person name="Jarju S."/>
            <person name="Secka A."/>
            <person name="Antonio M."/>
            <person name="Oren A."/>
            <person name="Chaudhuri R.R."/>
            <person name="La Ragione R."/>
            <person name="Hildebrand F."/>
            <person name="Pallen M.J."/>
        </authorList>
    </citation>
    <scope>NUCLEOTIDE SEQUENCE</scope>
    <source>
        <strain evidence="5">ChiSxjej1B13-11774</strain>
    </source>
</reference>
<keyword evidence="2" id="KW-0012">Acyltransferase</keyword>
<feature type="domain" description="N-acetyltransferase" evidence="4">
    <location>
        <begin position="14"/>
        <end position="167"/>
    </location>
</feature>
<organism evidence="5 6">
    <name type="scientific">Candidatus Gemmiger excrementigallinarum</name>
    <dbReference type="NCBI Taxonomy" id="2838609"/>
    <lineage>
        <taxon>Bacteria</taxon>
        <taxon>Bacillati</taxon>
        <taxon>Bacillota</taxon>
        <taxon>Clostridia</taxon>
        <taxon>Eubacteriales</taxon>
        <taxon>Gemmiger</taxon>
    </lineage>
</organism>
<dbReference type="PANTHER" id="PTHR43792">
    <property type="entry name" value="GNAT FAMILY, PUTATIVE (AFU_ORTHOLOGUE AFUA_3G00765)-RELATED-RELATED"/>
    <property type="match status" value="1"/>
</dbReference>
<name>A0A9D2EQY9_9FIRM</name>
<dbReference type="Gene3D" id="3.40.630.30">
    <property type="match status" value="1"/>
</dbReference>
<dbReference type="InterPro" id="IPR000182">
    <property type="entry name" value="GNAT_dom"/>
</dbReference>
<dbReference type="SUPFAM" id="SSF55729">
    <property type="entry name" value="Acyl-CoA N-acyltransferases (Nat)"/>
    <property type="match status" value="1"/>
</dbReference>
<protein>
    <submittedName>
        <fullName evidence="5">GNAT family N-acetyltransferase</fullName>
    </submittedName>
</protein>
<comment type="similarity">
    <text evidence="3">Belongs to the acetyltransferase family. RimJ subfamily.</text>
</comment>
<dbReference type="GO" id="GO:0016747">
    <property type="term" value="F:acyltransferase activity, transferring groups other than amino-acyl groups"/>
    <property type="evidence" value="ECO:0007669"/>
    <property type="project" value="InterPro"/>
</dbReference>
<evidence type="ECO:0000256" key="2">
    <source>
        <dbReference type="ARBA" id="ARBA00023315"/>
    </source>
</evidence>
<sequence>MEVQLKKWQPDDKTALAAIGSGVDRSFLSDRLPDPYTEAAAESWLRYVAERDGKTGVFRAIVADGKIVGTISVEQREDIYRKDAEIGYFLVTAQWSRGIMTEAVRQVCRIAFAELDLVRITGLVYADNAASRRVLEKNGFVQEGCRKNAIVKNGILHDECVYGKQKQTEA</sequence>
<evidence type="ECO:0000313" key="6">
    <source>
        <dbReference type="Proteomes" id="UP000824048"/>
    </source>
</evidence>
<dbReference type="Proteomes" id="UP000824048">
    <property type="component" value="Unassembled WGS sequence"/>
</dbReference>
<reference evidence="5" key="2">
    <citation type="submission" date="2021-04" db="EMBL/GenBank/DDBJ databases">
        <authorList>
            <person name="Gilroy R."/>
        </authorList>
    </citation>
    <scope>NUCLEOTIDE SEQUENCE</scope>
    <source>
        <strain evidence="5">ChiSxjej1B13-11774</strain>
    </source>
</reference>
<evidence type="ECO:0000313" key="5">
    <source>
        <dbReference type="EMBL" id="HIZ42057.1"/>
    </source>
</evidence>
<dbReference type="Pfam" id="PF13302">
    <property type="entry name" value="Acetyltransf_3"/>
    <property type="match status" value="1"/>
</dbReference>
<dbReference type="EMBL" id="DXBP01000036">
    <property type="protein sequence ID" value="HIZ42057.1"/>
    <property type="molecule type" value="Genomic_DNA"/>
</dbReference>
<keyword evidence="1" id="KW-0808">Transferase</keyword>
<dbReference type="PROSITE" id="PS51186">
    <property type="entry name" value="GNAT"/>
    <property type="match status" value="1"/>
</dbReference>
<comment type="caution">
    <text evidence="5">The sequence shown here is derived from an EMBL/GenBank/DDBJ whole genome shotgun (WGS) entry which is preliminary data.</text>
</comment>
<accession>A0A9D2EQY9</accession>
<dbReference type="AlphaFoldDB" id="A0A9D2EQY9"/>
<dbReference type="InterPro" id="IPR051531">
    <property type="entry name" value="N-acetyltransferase"/>
</dbReference>